<gene>
    <name evidence="2" type="ORF">ACFQ1T_09565</name>
</gene>
<organism evidence="2 3">
    <name type="scientific">Methylophilus glucosoxydans</name>
    <dbReference type="NCBI Taxonomy" id="752553"/>
    <lineage>
        <taxon>Bacteria</taxon>
        <taxon>Pseudomonadati</taxon>
        <taxon>Pseudomonadota</taxon>
        <taxon>Betaproteobacteria</taxon>
        <taxon>Nitrosomonadales</taxon>
        <taxon>Methylophilaceae</taxon>
        <taxon>Methylophilus</taxon>
    </lineage>
</organism>
<comment type="caution">
    <text evidence="2">The sequence shown here is derived from an EMBL/GenBank/DDBJ whole genome shotgun (WGS) entry which is preliminary data.</text>
</comment>
<feature type="transmembrane region" description="Helical" evidence="1">
    <location>
        <begin position="75"/>
        <end position="98"/>
    </location>
</feature>
<accession>A0ABW3GHC6</accession>
<dbReference type="RefSeq" id="WP_379075995.1">
    <property type="nucleotide sequence ID" value="NZ_JBHTJW010000002.1"/>
</dbReference>
<dbReference type="EMBL" id="JBHTJW010000002">
    <property type="protein sequence ID" value="MFD0930024.1"/>
    <property type="molecule type" value="Genomic_DNA"/>
</dbReference>
<keyword evidence="3" id="KW-1185">Reference proteome</keyword>
<keyword evidence="1" id="KW-0472">Membrane</keyword>
<evidence type="ECO:0000313" key="3">
    <source>
        <dbReference type="Proteomes" id="UP001597106"/>
    </source>
</evidence>
<evidence type="ECO:0000313" key="2">
    <source>
        <dbReference type="EMBL" id="MFD0930024.1"/>
    </source>
</evidence>
<feature type="transmembrane region" description="Helical" evidence="1">
    <location>
        <begin position="47"/>
        <end position="63"/>
    </location>
</feature>
<proteinExistence type="predicted"/>
<dbReference type="Proteomes" id="UP001597106">
    <property type="component" value="Unassembled WGS sequence"/>
</dbReference>
<feature type="transmembrane region" description="Helical" evidence="1">
    <location>
        <begin position="24"/>
        <end position="40"/>
    </location>
</feature>
<evidence type="ECO:0008006" key="4">
    <source>
        <dbReference type="Google" id="ProtNLM"/>
    </source>
</evidence>
<keyword evidence="1" id="KW-0812">Transmembrane</keyword>
<protein>
    <recommendedName>
        <fullName evidence="4">VanZ-like domain-containing protein</fullName>
    </recommendedName>
</protein>
<keyword evidence="1" id="KW-1133">Transmembrane helix</keyword>
<name>A0ABW3GHC6_9PROT</name>
<sequence>MAVSTFQAIKLAIVSVTGLSKDALHIYVGLVVFFAAMRIFRRQGHCFMPLLAVFIVACCGEVLDMRDDLHSLGYWRWNASLHDVINTLFWPFVIAVLMRKSWLFKP</sequence>
<evidence type="ECO:0000256" key="1">
    <source>
        <dbReference type="SAM" id="Phobius"/>
    </source>
</evidence>
<reference evidence="3" key="1">
    <citation type="journal article" date="2019" name="Int. J. Syst. Evol. Microbiol.">
        <title>The Global Catalogue of Microorganisms (GCM) 10K type strain sequencing project: providing services to taxonomists for standard genome sequencing and annotation.</title>
        <authorList>
            <consortium name="The Broad Institute Genomics Platform"/>
            <consortium name="The Broad Institute Genome Sequencing Center for Infectious Disease"/>
            <person name="Wu L."/>
            <person name="Ma J."/>
        </authorList>
    </citation>
    <scope>NUCLEOTIDE SEQUENCE [LARGE SCALE GENOMIC DNA]</scope>
    <source>
        <strain evidence="3">CCUG 59685</strain>
    </source>
</reference>